<dbReference type="PANTHER" id="PTHR11705">
    <property type="entry name" value="PROTEASE FAMILY M14 CARBOXYPEPTIDASE A,B"/>
    <property type="match status" value="1"/>
</dbReference>
<dbReference type="SMART" id="SM00631">
    <property type="entry name" value="Zn_pept"/>
    <property type="match status" value="1"/>
</dbReference>
<sequence length="321" mass="37423">MIIDFNKPQYSYIDLISDANALAQTYGNILQNVTIGKSHDNRDIVMLKLGTGKKYILFCAGVHGRETINPIVLLKIAEYYAKIYEEFNNATEKFENLIKKPDGDVQKQYNRMIFGKCVYELLRTYTILIIPLLNPDGYMISLYGYNAIQDLDLRKRVKKMGINHTEWKYNGRGVDINRNFPCRSWKPKGPRDYAASENETQTLIQIFHQYRIRCFLDFHSRGKSIYYYRNSMTSSYNENQYKIAKKLKEITGYELVSPENEIEYGDSGGNTVHYFSERFNKPAITIETVDEDAGFPLDYKYRFSTFEEIKLVLFILGSLSL</sequence>
<dbReference type="InterPro" id="IPR034274">
    <property type="entry name" value="ENP1_M14_CPD"/>
</dbReference>
<keyword evidence="5" id="KW-0862">Zinc</keyword>
<gene>
    <name evidence="9" type="ORF">HHT355_1083</name>
</gene>
<name>A0A0H5SGV8_HERHM</name>
<keyword evidence="10" id="KW-1185">Reference proteome</keyword>
<evidence type="ECO:0000256" key="5">
    <source>
        <dbReference type="ARBA" id="ARBA00022833"/>
    </source>
</evidence>
<organism evidence="9 10">
    <name type="scientific">Herbinix hemicellulosilytica</name>
    <dbReference type="NCBI Taxonomy" id="1564487"/>
    <lineage>
        <taxon>Bacteria</taxon>
        <taxon>Bacillati</taxon>
        <taxon>Bacillota</taxon>
        <taxon>Clostridia</taxon>
        <taxon>Lachnospirales</taxon>
        <taxon>Lachnospiraceae</taxon>
        <taxon>Herbinix</taxon>
    </lineage>
</organism>
<accession>A0A0H5SGV8</accession>
<dbReference type="Gene3D" id="3.40.630.10">
    <property type="entry name" value="Zn peptidases"/>
    <property type="match status" value="1"/>
</dbReference>
<feature type="active site" description="Proton donor/acceptor" evidence="7">
    <location>
        <position position="287"/>
    </location>
</feature>
<comment type="cofactor">
    <cofactor evidence="1">
        <name>Zn(2+)</name>
        <dbReference type="ChEBI" id="CHEBI:29105"/>
    </cofactor>
</comment>
<dbReference type="SUPFAM" id="SSF53187">
    <property type="entry name" value="Zn-dependent exopeptidases"/>
    <property type="match status" value="1"/>
</dbReference>
<reference evidence="9 10" key="1">
    <citation type="submission" date="2015-06" db="EMBL/GenBank/DDBJ databases">
        <authorList>
            <person name="Wibberg Daniel"/>
        </authorList>
    </citation>
    <scope>NUCLEOTIDE SEQUENCE [LARGE SCALE GENOMIC DNA]</scope>
    <source>
        <strain evidence="9 10">T3/55T</strain>
    </source>
</reference>
<dbReference type="GO" id="GO:0005615">
    <property type="term" value="C:extracellular space"/>
    <property type="evidence" value="ECO:0007669"/>
    <property type="project" value="TreeGrafter"/>
</dbReference>
<dbReference type="PROSITE" id="PS52035">
    <property type="entry name" value="PEPTIDASE_M14"/>
    <property type="match status" value="1"/>
</dbReference>
<keyword evidence="4" id="KW-0378">Hydrolase</keyword>
<evidence type="ECO:0000256" key="1">
    <source>
        <dbReference type="ARBA" id="ARBA00001947"/>
    </source>
</evidence>
<keyword evidence="6" id="KW-0482">Metalloprotease</keyword>
<keyword evidence="3" id="KW-0645">Protease</keyword>
<dbReference type="OrthoDB" id="9811296at2"/>
<evidence type="ECO:0000256" key="7">
    <source>
        <dbReference type="PROSITE-ProRule" id="PRU01379"/>
    </source>
</evidence>
<dbReference type="PANTHER" id="PTHR11705:SF143">
    <property type="entry name" value="SLL0236 PROTEIN"/>
    <property type="match status" value="1"/>
</dbReference>
<dbReference type="GO" id="GO:0008270">
    <property type="term" value="F:zinc ion binding"/>
    <property type="evidence" value="ECO:0007669"/>
    <property type="project" value="InterPro"/>
</dbReference>
<dbReference type="Proteomes" id="UP000236497">
    <property type="component" value="Unassembled WGS sequence"/>
</dbReference>
<evidence type="ECO:0000313" key="9">
    <source>
        <dbReference type="EMBL" id="CRZ34285.1"/>
    </source>
</evidence>
<dbReference type="GO" id="GO:0004181">
    <property type="term" value="F:metallocarboxypeptidase activity"/>
    <property type="evidence" value="ECO:0007669"/>
    <property type="project" value="InterPro"/>
</dbReference>
<proteinExistence type="inferred from homology"/>
<dbReference type="EMBL" id="CVTD020000015">
    <property type="protein sequence ID" value="CRZ34285.1"/>
    <property type="molecule type" value="Genomic_DNA"/>
</dbReference>
<protein>
    <recommendedName>
        <fullName evidence="8">Peptidase M14 domain-containing protein</fullName>
    </recommendedName>
</protein>
<evidence type="ECO:0000256" key="6">
    <source>
        <dbReference type="ARBA" id="ARBA00023049"/>
    </source>
</evidence>
<dbReference type="AlphaFoldDB" id="A0A0H5SGV8"/>
<evidence type="ECO:0000256" key="2">
    <source>
        <dbReference type="ARBA" id="ARBA00005988"/>
    </source>
</evidence>
<dbReference type="CDD" id="cd06229">
    <property type="entry name" value="M14_Endopeptidase_I"/>
    <property type="match status" value="1"/>
</dbReference>
<evidence type="ECO:0000313" key="10">
    <source>
        <dbReference type="Proteomes" id="UP000236497"/>
    </source>
</evidence>
<dbReference type="GO" id="GO:0006508">
    <property type="term" value="P:proteolysis"/>
    <property type="evidence" value="ECO:0007669"/>
    <property type="project" value="UniProtKB-KW"/>
</dbReference>
<dbReference type="InterPro" id="IPR000834">
    <property type="entry name" value="Peptidase_M14"/>
</dbReference>
<evidence type="ECO:0000256" key="3">
    <source>
        <dbReference type="ARBA" id="ARBA00022670"/>
    </source>
</evidence>
<dbReference type="Pfam" id="PF00246">
    <property type="entry name" value="Peptidase_M14"/>
    <property type="match status" value="2"/>
</dbReference>
<evidence type="ECO:0000259" key="8">
    <source>
        <dbReference type="PROSITE" id="PS52035"/>
    </source>
</evidence>
<feature type="domain" description="Peptidase M14" evidence="8">
    <location>
        <begin position="8"/>
        <end position="320"/>
    </location>
</feature>
<evidence type="ECO:0000256" key="4">
    <source>
        <dbReference type="ARBA" id="ARBA00022801"/>
    </source>
</evidence>
<dbReference type="RefSeq" id="WP_103202408.1">
    <property type="nucleotide sequence ID" value="NZ_CVTD020000015.1"/>
</dbReference>
<dbReference type="PRINTS" id="PR00765">
    <property type="entry name" value="CRBOXYPTASEA"/>
</dbReference>
<comment type="similarity">
    <text evidence="2 7">Belongs to the peptidase M14 family.</text>
</comment>